<name>A0ABY4ZPB8_9CAUL</name>
<evidence type="ECO:0000256" key="1">
    <source>
        <dbReference type="SAM" id="MobiDB-lite"/>
    </source>
</evidence>
<evidence type="ECO:0000313" key="5">
    <source>
        <dbReference type="Proteomes" id="UP001057520"/>
    </source>
</evidence>
<dbReference type="Proteomes" id="UP001057520">
    <property type="component" value="Chromosome"/>
</dbReference>
<protein>
    <submittedName>
        <fullName evidence="4">Hydantoinase/oxoprolinase family protein</fullName>
    </submittedName>
</protein>
<dbReference type="EMBL" id="CP096040">
    <property type="protein sequence ID" value="USQ94423.1"/>
    <property type="molecule type" value="Genomic_DNA"/>
</dbReference>
<dbReference type="SUPFAM" id="SSF53067">
    <property type="entry name" value="Actin-like ATPase domain"/>
    <property type="match status" value="2"/>
</dbReference>
<proteinExistence type="predicted"/>
<dbReference type="Pfam" id="PF01968">
    <property type="entry name" value="Hydantoinase_A"/>
    <property type="match status" value="1"/>
</dbReference>
<dbReference type="Gene3D" id="3.30.420.40">
    <property type="match status" value="1"/>
</dbReference>
<dbReference type="PANTHER" id="PTHR11365">
    <property type="entry name" value="5-OXOPROLINASE RELATED"/>
    <property type="match status" value="1"/>
</dbReference>
<evidence type="ECO:0000259" key="3">
    <source>
        <dbReference type="Pfam" id="PF05378"/>
    </source>
</evidence>
<dbReference type="InterPro" id="IPR002821">
    <property type="entry name" value="Hydantoinase_A"/>
</dbReference>
<evidence type="ECO:0000259" key="2">
    <source>
        <dbReference type="Pfam" id="PF01968"/>
    </source>
</evidence>
<reference evidence="4 5" key="1">
    <citation type="submission" date="2022-04" db="EMBL/GenBank/DDBJ databases">
        <title>Genome sequence of soybean root-associated Caulobacter segnis RL271.</title>
        <authorList>
            <person name="Longley R."/>
            <person name="Bonito G."/>
            <person name="Trigodet F."/>
            <person name="Crosson S."/>
            <person name="Fiebig A."/>
        </authorList>
    </citation>
    <scope>NUCLEOTIDE SEQUENCE [LARGE SCALE GENOMIC DNA]</scope>
    <source>
        <strain evidence="4 5">RL271</strain>
    </source>
</reference>
<feature type="domain" description="Hydantoinase/oxoprolinase N-terminal" evidence="3">
    <location>
        <begin position="2"/>
        <end position="171"/>
    </location>
</feature>
<dbReference type="PANTHER" id="PTHR11365:SF10">
    <property type="entry name" value="HYDANTOINASE_OXOPROLINASE"/>
    <property type="match status" value="1"/>
</dbReference>
<dbReference type="InterPro" id="IPR043129">
    <property type="entry name" value="ATPase_NBD"/>
</dbReference>
<dbReference type="InterPro" id="IPR008040">
    <property type="entry name" value="Hydant_A_N"/>
</dbReference>
<sequence>MRIGVDVGGTNTDAVLMRDREVVAWTKQPTTAEVSLGVAAAIGAVLAQAGVKADAISSVMIGTTHFANALVERDRLDKVGVLRLASPSGEALPPMTGWPDDLTACVERHVYLLRGGYELDGREISTLDADAVRQAARDLRGLGVDAVAICSAFAPINAEMEERAAAIVRQEHPRASVSLSHTLGRLGFIERENATILNAALTSLAAAVIVSFEHALRQIGVDAPLYISQNDGTLISATQAAAAPVLTIGSGPTNSMRGAAFLTGVKDAIVMDVGGTTTDIGVLSNGFPRESSIAVDIGGVRTNFRMPDILAIGLGGGTRVHLAPELYNAETLAADSFRVGPDSVGFRITQEGMLFGGATLTASDVAAAQGRARFGDPSRLPNLSPQVRTAVWSRFQTILEDGVDRMKTARGDATILAVGGGAFLIPDTLRGAAQVIRPPHAGVANAVGAAIAQVGAQVDQIVDYAKVARADALQAMRDEACGRVVAAGGDAASAQVVEVDEVYLSYLPGRAAQVRIRAVGDLVGGRPSSATASDAGSRTRHAY</sequence>
<feature type="domain" description="Hydantoinase A/oxoprolinase" evidence="2">
    <location>
        <begin position="191"/>
        <end position="371"/>
    </location>
</feature>
<evidence type="ECO:0000313" key="4">
    <source>
        <dbReference type="EMBL" id="USQ94423.1"/>
    </source>
</evidence>
<dbReference type="InterPro" id="IPR045079">
    <property type="entry name" value="Oxoprolinase-like"/>
</dbReference>
<organism evidence="4 5">
    <name type="scientific">Caulobacter segnis</name>
    <dbReference type="NCBI Taxonomy" id="88688"/>
    <lineage>
        <taxon>Bacteria</taxon>
        <taxon>Pseudomonadati</taxon>
        <taxon>Pseudomonadota</taxon>
        <taxon>Alphaproteobacteria</taxon>
        <taxon>Caulobacterales</taxon>
        <taxon>Caulobacteraceae</taxon>
        <taxon>Caulobacter</taxon>
    </lineage>
</organism>
<accession>A0ABY4ZPB8</accession>
<gene>
    <name evidence="4" type="ORF">MZV50_17765</name>
</gene>
<keyword evidence="5" id="KW-1185">Reference proteome</keyword>
<feature type="region of interest" description="Disordered" evidence="1">
    <location>
        <begin position="524"/>
        <end position="543"/>
    </location>
</feature>
<dbReference type="Pfam" id="PF05378">
    <property type="entry name" value="Hydant_A_N"/>
    <property type="match status" value="1"/>
</dbReference>